<dbReference type="Pfam" id="PF04427">
    <property type="entry name" value="Brix"/>
    <property type="match status" value="1"/>
</dbReference>
<sequence length="335" mass="38076">MATKILKPKTKKGERVLAKRAPKLDENPKNALLLFGGKTSAVIKNVISELYTLKRFEEQAKKLTRNNENIRPFEGGMEQPLERLAQQHDCSMFAFASHSKKRPHNLVLGRMFDHHLYDMVELGVDRFRSLKEFPKVASQVMAGSKPCFAFAGQEFETKPEYKLLKNILLDFFRGTVVKTVNLRGLDRVYVVVAAAGKVRIRHCVIKLKKSGSTVPRIELEEMGPSMDLTVRRHRPPSDDLSREALKMAPKPTKKKVKNTAMDSLAGKVGRIYMPKQEVDKLGLSKMKGLKRERRDVAAEKSRNVNGGVSVRQGKPPRLEEKPSAKRRRIREDPIR</sequence>
<evidence type="ECO:0000256" key="1">
    <source>
        <dbReference type="ARBA" id="ARBA00004604"/>
    </source>
</evidence>
<dbReference type="Proteomes" id="UP000054558">
    <property type="component" value="Unassembled WGS sequence"/>
</dbReference>
<reference evidence="7 8" key="1">
    <citation type="journal article" date="2014" name="Nat. Commun.">
        <title>Klebsormidium flaccidum genome reveals primary factors for plant terrestrial adaptation.</title>
        <authorList>
            <person name="Hori K."/>
            <person name="Maruyama F."/>
            <person name="Fujisawa T."/>
            <person name="Togashi T."/>
            <person name="Yamamoto N."/>
            <person name="Seo M."/>
            <person name="Sato S."/>
            <person name="Yamada T."/>
            <person name="Mori H."/>
            <person name="Tajima N."/>
            <person name="Moriyama T."/>
            <person name="Ikeuchi M."/>
            <person name="Watanabe M."/>
            <person name="Wada H."/>
            <person name="Kobayashi K."/>
            <person name="Saito M."/>
            <person name="Masuda T."/>
            <person name="Sasaki-Sekimoto Y."/>
            <person name="Mashiguchi K."/>
            <person name="Awai K."/>
            <person name="Shimojima M."/>
            <person name="Masuda S."/>
            <person name="Iwai M."/>
            <person name="Nobusawa T."/>
            <person name="Narise T."/>
            <person name="Kondo S."/>
            <person name="Saito H."/>
            <person name="Sato R."/>
            <person name="Murakawa M."/>
            <person name="Ihara Y."/>
            <person name="Oshima-Yamada Y."/>
            <person name="Ohtaka K."/>
            <person name="Satoh M."/>
            <person name="Sonobe K."/>
            <person name="Ishii M."/>
            <person name="Ohtani R."/>
            <person name="Kanamori-Sato M."/>
            <person name="Honoki R."/>
            <person name="Miyazaki D."/>
            <person name="Mochizuki H."/>
            <person name="Umetsu J."/>
            <person name="Higashi K."/>
            <person name="Shibata D."/>
            <person name="Kamiya Y."/>
            <person name="Sato N."/>
            <person name="Nakamura Y."/>
            <person name="Tabata S."/>
            <person name="Ida S."/>
            <person name="Kurokawa K."/>
            <person name="Ohta H."/>
        </authorList>
    </citation>
    <scope>NUCLEOTIDE SEQUENCE [LARGE SCALE GENOMIC DNA]</scope>
    <source>
        <strain evidence="7 8">NIES-2285</strain>
    </source>
</reference>
<evidence type="ECO:0000256" key="2">
    <source>
        <dbReference type="ARBA" id="ARBA00010782"/>
    </source>
</evidence>
<feature type="region of interest" description="Disordered" evidence="5">
    <location>
        <begin position="280"/>
        <end position="335"/>
    </location>
</feature>
<dbReference type="PANTHER" id="PTHR12728">
    <property type="entry name" value="BRIX DOMAIN CONTAINING PROTEIN"/>
    <property type="match status" value="1"/>
</dbReference>
<feature type="domain" description="Brix" evidence="6">
    <location>
        <begin position="29"/>
        <end position="239"/>
    </location>
</feature>
<dbReference type="STRING" id="105231.A0A1Y1HQS2"/>
<dbReference type="OMA" id="VGLKPMF"/>
<dbReference type="OrthoDB" id="407658at2759"/>
<dbReference type="GO" id="GO:0005730">
    <property type="term" value="C:nucleolus"/>
    <property type="evidence" value="ECO:0000318"/>
    <property type="project" value="GO_Central"/>
</dbReference>
<dbReference type="EMBL" id="DF236996">
    <property type="protein sequence ID" value="GAQ80142.1"/>
    <property type="molecule type" value="Genomic_DNA"/>
</dbReference>
<comment type="subcellular location">
    <subcellularLocation>
        <location evidence="1 4">Nucleus</location>
        <location evidence="1 4">Nucleolus</location>
    </subcellularLocation>
</comment>
<dbReference type="GO" id="GO:0000463">
    <property type="term" value="P:maturation of LSU-rRNA from tricistronic rRNA transcript (SSU-rRNA, 5.8S rRNA, LSU-rRNA)"/>
    <property type="evidence" value="ECO:0000318"/>
    <property type="project" value="GO_Central"/>
</dbReference>
<proteinExistence type="inferred from homology"/>
<feature type="compositionally biased region" description="Basic and acidic residues" evidence="5">
    <location>
        <begin position="292"/>
        <end position="302"/>
    </location>
</feature>
<gene>
    <name evidence="7" type="ORF">KFL_000470160</name>
</gene>
<keyword evidence="3 4" id="KW-0539">Nucleus</keyword>
<feature type="compositionally biased region" description="Basic and acidic residues" evidence="5">
    <location>
        <begin position="316"/>
        <end position="335"/>
    </location>
</feature>
<evidence type="ECO:0000256" key="4">
    <source>
        <dbReference type="RuleBase" id="RU367086"/>
    </source>
</evidence>
<dbReference type="PROSITE" id="PS50833">
    <property type="entry name" value="BRIX"/>
    <property type="match status" value="1"/>
</dbReference>
<dbReference type="GO" id="GO:0000027">
    <property type="term" value="P:ribosomal large subunit assembly"/>
    <property type="evidence" value="ECO:0007669"/>
    <property type="project" value="InterPro"/>
</dbReference>
<dbReference type="SMART" id="SM00879">
    <property type="entry name" value="Brix"/>
    <property type="match status" value="1"/>
</dbReference>
<keyword evidence="8" id="KW-1185">Reference proteome</keyword>
<dbReference type="PANTHER" id="PTHR12728:SF0">
    <property type="entry name" value="RIBOSOME PRODUCTION FACTOR 2 HOMOLOG"/>
    <property type="match status" value="1"/>
</dbReference>
<accession>A0A1Y1HQS2</accession>
<evidence type="ECO:0000313" key="7">
    <source>
        <dbReference type="EMBL" id="GAQ80142.1"/>
    </source>
</evidence>
<comment type="similarity">
    <text evidence="2 4">Belongs to the RPF2 family.</text>
</comment>
<evidence type="ECO:0000259" key="6">
    <source>
        <dbReference type="PROSITE" id="PS50833"/>
    </source>
</evidence>
<dbReference type="GO" id="GO:0019843">
    <property type="term" value="F:rRNA binding"/>
    <property type="evidence" value="ECO:0000318"/>
    <property type="project" value="GO_Central"/>
</dbReference>
<dbReference type="AlphaFoldDB" id="A0A1Y1HQS2"/>
<organism evidence="7 8">
    <name type="scientific">Klebsormidium nitens</name>
    <name type="common">Green alga</name>
    <name type="synonym">Ulothrix nitens</name>
    <dbReference type="NCBI Taxonomy" id="105231"/>
    <lineage>
        <taxon>Eukaryota</taxon>
        <taxon>Viridiplantae</taxon>
        <taxon>Streptophyta</taxon>
        <taxon>Klebsormidiophyceae</taxon>
        <taxon>Klebsormidiales</taxon>
        <taxon>Klebsormidiaceae</taxon>
        <taxon>Klebsormidium</taxon>
    </lineage>
</organism>
<protein>
    <recommendedName>
        <fullName evidence="4">Ribosome production factor 2 homolog</fullName>
    </recommendedName>
    <alternativeName>
        <fullName evidence="4">Ribosome biogenesis protein RPF2 homolog</fullName>
    </alternativeName>
</protein>
<evidence type="ECO:0000313" key="8">
    <source>
        <dbReference type="Proteomes" id="UP000054558"/>
    </source>
</evidence>
<dbReference type="InterPro" id="IPR039770">
    <property type="entry name" value="Rpf2"/>
</dbReference>
<evidence type="ECO:0000256" key="3">
    <source>
        <dbReference type="ARBA" id="ARBA00023242"/>
    </source>
</evidence>
<dbReference type="InterPro" id="IPR007109">
    <property type="entry name" value="Brix"/>
</dbReference>
<name>A0A1Y1HQS2_KLENI</name>
<evidence type="ECO:0000256" key="5">
    <source>
        <dbReference type="SAM" id="MobiDB-lite"/>
    </source>
</evidence>